<dbReference type="AlphaFoldDB" id="A0A6L5P4K6"/>
<dbReference type="EMBL" id="WJNA01000005">
    <property type="protein sequence ID" value="MRH08477.1"/>
    <property type="molecule type" value="Genomic_DNA"/>
</dbReference>
<organism evidence="2 3">
    <name type="scientific">Limosilactobacillus reuteri</name>
    <name type="common">Lactobacillus reuteri</name>
    <dbReference type="NCBI Taxonomy" id="1598"/>
    <lineage>
        <taxon>Bacteria</taxon>
        <taxon>Bacillati</taxon>
        <taxon>Bacillota</taxon>
        <taxon>Bacilli</taxon>
        <taxon>Lactobacillales</taxon>
        <taxon>Lactobacillaceae</taxon>
        <taxon>Limosilactobacillus</taxon>
    </lineage>
</organism>
<gene>
    <name evidence="1" type="ORF">GIX81_03260</name>
    <name evidence="2" type="ORF">GIX81_03510</name>
</gene>
<reference evidence="2 3" key="1">
    <citation type="submission" date="2019-11" db="EMBL/GenBank/DDBJ databases">
        <title>Draft genome sequence of 12 host-associated Lactobacillus reuteri rodent strains.</title>
        <authorList>
            <person name="Zhang S."/>
            <person name="Ozcam M."/>
            <person name="Van Pijkeren J.P."/>
        </authorList>
    </citation>
    <scope>NUCLEOTIDE SEQUENCE [LARGE SCALE GENOMIC DNA]</scope>
    <source>
        <strain evidence="2 3">Lr4020</strain>
    </source>
</reference>
<dbReference type="EMBL" id="WJNA01000005">
    <property type="protein sequence ID" value="MRH08527.1"/>
    <property type="molecule type" value="Genomic_DNA"/>
</dbReference>
<evidence type="ECO:0000313" key="2">
    <source>
        <dbReference type="EMBL" id="MRH08527.1"/>
    </source>
</evidence>
<protein>
    <submittedName>
        <fullName evidence="2">Uncharacterized protein</fullName>
    </submittedName>
</protein>
<sequence>MSKLNTYLKQLNKAHDDYETKFGKGSLEDTIPYFDPVNPDIDNVQKGINMLNKAIETGKPLPKFSKEVQSDIIY</sequence>
<evidence type="ECO:0000313" key="3">
    <source>
        <dbReference type="Proteomes" id="UP000472879"/>
    </source>
</evidence>
<dbReference type="RefSeq" id="WP_153704675.1">
    <property type="nucleotide sequence ID" value="NZ_JAJGUR010000020.1"/>
</dbReference>
<accession>A0A6L5P4K6</accession>
<proteinExistence type="predicted"/>
<name>A0A6L5P4K6_LIMRT</name>
<comment type="caution">
    <text evidence="2">The sequence shown here is derived from an EMBL/GenBank/DDBJ whole genome shotgun (WGS) entry which is preliminary data.</text>
</comment>
<dbReference type="Proteomes" id="UP000472879">
    <property type="component" value="Unassembled WGS sequence"/>
</dbReference>
<evidence type="ECO:0000313" key="1">
    <source>
        <dbReference type="EMBL" id="MRH08477.1"/>
    </source>
</evidence>